<dbReference type="EMBL" id="CAUYUE010000015">
    <property type="protein sequence ID" value="CAK0786588.1"/>
    <property type="molecule type" value="Genomic_DNA"/>
</dbReference>
<evidence type="ECO:0000313" key="5">
    <source>
        <dbReference type="EMBL" id="CAK0786588.1"/>
    </source>
</evidence>
<dbReference type="GO" id="GO:0006071">
    <property type="term" value="P:glycerol metabolic process"/>
    <property type="evidence" value="ECO:0007669"/>
    <property type="project" value="UniProtKB-KW"/>
</dbReference>
<dbReference type="Pfam" id="PF03009">
    <property type="entry name" value="GDPD"/>
    <property type="match status" value="1"/>
</dbReference>
<evidence type="ECO:0000256" key="1">
    <source>
        <dbReference type="ARBA" id="ARBA00012247"/>
    </source>
</evidence>
<dbReference type="GO" id="GO:0008889">
    <property type="term" value="F:glycerophosphodiester phosphodiesterase activity"/>
    <property type="evidence" value="ECO:0007669"/>
    <property type="project" value="UniProtKB-EC"/>
</dbReference>
<evidence type="ECO:0000313" key="6">
    <source>
        <dbReference type="Proteomes" id="UP001314263"/>
    </source>
</evidence>
<dbReference type="GO" id="GO:0006629">
    <property type="term" value="P:lipid metabolic process"/>
    <property type="evidence" value="ECO:0007669"/>
    <property type="project" value="InterPro"/>
</dbReference>
<dbReference type="AlphaFoldDB" id="A0AAV1IGX4"/>
<gene>
    <name evidence="5" type="ORF">CVIRNUC_009802</name>
</gene>
<dbReference type="PANTHER" id="PTHR46211">
    <property type="entry name" value="GLYCEROPHOSPHORYL DIESTER PHOSPHODIESTERASE"/>
    <property type="match status" value="1"/>
</dbReference>
<evidence type="ECO:0000259" key="4">
    <source>
        <dbReference type="Pfam" id="PF03009"/>
    </source>
</evidence>
<organism evidence="5 6">
    <name type="scientific">Coccomyxa viridis</name>
    <dbReference type="NCBI Taxonomy" id="1274662"/>
    <lineage>
        <taxon>Eukaryota</taxon>
        <taxon>Viridiplantae</taxon>
        <taxon>Chlorophyta</taxon>
        <taxon>core chlorophytes</taxon>
        <taxon>Trebouxiophyceae</taxon>
        <taxon>Trebouxiophyceae incertae sedis</taxon>
        <taxon>Coccomyxaceae</taxon>
        <taxon>Coccomyxa</taxon>
    </lineage>
</organism>
<dbReference type="PANTHER" id="PTHR46211:SF14">
    <property type="entry name" value="GLYCEROPHOSPHODIESTER PHOSPHODIESTERASE"/>
    <property type="match status" value="1"/>
</dbReference>
<accession>A0AAV1IGX4</accession>
<dbReference type="EC" id="3.1.4.46" evidence="1"/>
<keyword evidence="2" id="KW-0319">Glycerol metabolism</keyword>
<feature type="domain" description="GP-PDE" evidence="4">
    <location>
        <begin position="191"/>
        <end position="300"/>
    </location>
</feature>
<dbReference type="Gene3D" id="3.20.20.190">
    <property type="entry name" value="Phosphatidylinositol (PI) phosphodiesterase"/>
    <property type="match status" value="1"/>
</dbReference>
<dbReference type="Proteomes" id="UP001314263">
    <property type="component" value="Unassembled WGS sequence"/>
</dbReference>
<dbReference type="SUPFAM" id="SSF51695">
    <property type="entry name" value="PLC-like phosphodiesterases"/>
    <property type="match status" value="1"/>
</dbReference>
<evidence type="ECO:0000256" key="3">
    <source>
        <dbReference type="ARBA" id="ARBA00047512"/>
    </source>
</evidence>
<name>A0AAV1IGX4_9CHLO</name>
<comment type="catalytic activity">
    <reaction evidence="3">
        <text>a sn-glycero-3-phosphodiester + H2O = an alcohol + sn-glycerol 3-phosphate + H(+)</text>
        <dbReference type="Rhea" id="RHEA:12969"/>
        <dbReference type="ChEBI" id="CHEBI:15377"/>
        <dbReference type="ChEBI" id="CHEBI:15378"/>
        <dbReference type="ChEBI" id="CHEBI:30879"/>
        <dbReference type="ChEBI" id="CHEBI:57597"/>
        <dbReference type="ChEBI" id="CHEBI:83408"/>
        <dbReference type="EC" id="3.1.4.46"/>
    </reaction>
</comment>
<dbReference type="InterPro" id="IPR030395">
    <property type="entry name" value="GP_PDE_dom"/>
</dbReference>
<keyword evidence="6" id="KW-1185">Reference proteome</keyword>
<evidence type="ECO:0000256" key="2">
    <source>
        <dbReference type="ARBA" id="ARBA00022798"/>
    </source>
</evidence>
<sequence>MLQGVQCSATRNLCHATAHAARKYVQCCSMSRHQRHRYVIASAGRQPHVMQRIKVQLEGFFFASPFSNWLWNTSVSHSWRVIRLAGMLLISIILTARSYRLYVRYTPVHAAVASLLALGCLFWDAGKSCGVAAAAWLLRTAVLLAQQPEENAGHRVGGKGFDSRLCENSLEALTDLIQRDLRGFLEPDELAYVEYDVHETKDGELVVLHDLQRVLNASRHASINSRVIAALEREVGGPAALQRAHVQDVQWSSLQKLHLGGHADVHIPTLEAILQCCIDLRLRHSMAVEVKSIVTDGGRKTFLQLVRQYRVRHCMALEGECPEAAYAPFGFVAVISFPFHWAASFGEFGSQEWRAWGVRFRDAGIPVRSCVAHFIDLISGAQA</sequence>
<proteinExistence type="predicted"/>
<protein>
    <recommendedName>
        <fullName evidence="1">glycerophosphodiester phosphodiesterase</fullName>
        <ecNumber evidence="1">3.1.4.46</ecNumber>
    </recommendedName>
</protein>
<reference evidence="5 6" key="1">
    <citation type="submission" date="2023-10" db="EMBL/GenBank/DDBJ databases">
        <authorList>
            <person name="Maclean D."/>
            <person name="Macfadyen A."/>
        </authorList>
    </citation>
    <scope>NUCLEOTIDE SEQUENCE [LARGE SCALE GENOMIC DNA]</scope>
</reference>
<dbReference type="InterPro" id="IPR017946">
    <property type="entry name" value="PLC-like_Pdiesterase_TIM-brl"/>
</dbReference>
<comment type="caution">
    <text evidence="5">The sequence shown here is derived from an EMBL/GenBank/DDBJ whole genome shotgun (WGS) entry which is preliminary data.</text>
</comment>